<dbReference type="RefSeq" id="WP_064037469.1">
    <property type="nucleotide sequence ID" value="NZ_LUUH01000066.1"/>
</dbReference>
<evidence type="ECO:0008006" key="6">
    <source>
        <dbReference type="Google" id="ProtNLM"/>
    </source>
</evidence>
<dbReference type="InterPro" id="IPR001296">
    <property type="entry name" value="Glyco_trans_1"/>
</dbReference>
<sequence>MQRLRIAMLTHSVNPRGGVVHAMQLAEALQDFGHDVTLIAAAEPGKDFFRSTRCQTFLIPLPALSGDFVTSVGQRIQAYIDYFGQSTTDTFDIYHAQDAISGCAMAELSERGIISGFVRTVHHLDQFDDSSLATWQSRSFLAAQQVLCVSRDWQDKLHNQHRIAAVQVNNGVETQRYSPTPQANDETLRQSLGLTRGGPIFLAVGGIEARKNTLRIFAAFRQVLQQRPDAQLIIVGGASLLNHHEYRQRFNAAVAESGLQDGPGQSLIITGPLPDADMPGLFRLADALVFPSLTEGFGLVVLEAIISGTPAIVSLRPPFTDYLQYQDCIWTDPEDSAAISIAMNAAIDDFPKHSLPTIAQRLSNEFSWAQSANSHLEIYRSLINAKGTQYA</sequence>
<gene>
    <name evidence="4" type="ORF">A1353_00395</name>
</gene>
<dbReference type="PANTHER" id="PTHR46401">
    <property type="entry name" value="GLYCOSYLTRANSFERASE WBBK-RELATED"/>
    <property type="match status" value="1"/>
</dbReference>
<protein>
    <recommendedName>
        <fullName evidence="6">Glycosyl transferase group 1</fullName>
    </recommendedName>
</protein>
<dbReference type="InterPro" id="IPR028098">
    <property type="entry name" value="Glyco_trans_4-like_N"/>
</dbReference>
<dbReference type="Proteomes" id="UP000077763">
    <property type="component" value="Unassembled WGS sequence"/>
</dbReference>
<dbReference type="SUPFAM" id="SSF53756">
    <property type="entry name" value="UDP-Glycosyltransferase/glycogen phosphorylase"/>
    <property type="match status" value="1"/>
</dbReference>
<evidence type="ECO:0000313" key="5">
    <source>
        <dbReference type="Proteomes" id="UP000077763"/>
    </source>
</evidence>
<comment type="caution">
    <text evidence="4">The sequence shown here is derived from an EMBL/GenBank/DDBJ whole genome shotgun (WGS) entry which is preliminary data.</text>
</comment>
<dbReference type="Pfam" id="PF00534">
    <property type="entry name" value="Glycos_transf_1"/>
    <property type="match status" value="1"/>
</dbReference>
<name>A0A177M846_METMH</name>
<keyword evidence="1" id="KW-0808">Transferase</keyword>
<dbReference type="EMBL" id="LUUH01000066">
    <property type="protein sequence ID" value="OAI01714.1"/>
    <property type="molecule type" value="Genomic_DNA"/>
</dbReference>
<evidence type="ECO:0000259" key="3">
    <source>
        <dbReference type="Pfam" id="PF13439"/>
    </source>
</evidence>
<evidence type="ECO:0000256" key="1">
    <source>
        <dbReference type="ARBA" id="ARBA00022679"/>
    </source>
</evidence>
<proteinExistence type="predicted"/>
<dbReference type="CDD" id="cd03801">
    <property type="entry name" value="GT4_PimA-like"/>
    <property type="match status" value="1"/>
</dbReference>
<dbReference type="GO" id="GO:0016757">
    <property type="term" value="F:glycosyltransferase activity"/>
    <property type="evidence" value="ECO:0007669"/>
    <property type="project" value="InterPro"/>
</dbReference>
<dbReference type="AlphaFoldDB" id="A0A177M846"/>
<feature type="domain" description="Glycosyltransferase subfamily 4-like N-terminal" evidence="3">
    <location>
        <begin position="16"/>
        <end position="176"/>
    </location>
</feature>
<dbReference type="NCBIfam" id="TIGR04047">
    <property type="entry name" value="MSMEG_0565_glyc"/>
    <property type="match status" value="1"/>
</dbReference>
<dbReference type="Gene3D" id="3.40.50.2000">
    <property type="entry name" value="Glycogen Phosphorylase B"/>
    <property type="match status" value="2"/>
</dbReference>
<accession>A0A177M846</accession>
<reference evidence="4 5" key="1">
    <citation type="submission" date="2016-03" db="EMBL/GenBank/DDBJ databases">
        <authorList>
            <person name="Ploux O."/>
        </authorList>
    </citation>
    <scope>NUCLEOTIDE SEQUENCE [LARGE SCALE GENOMIC DNA]</scope>
    <source>
        <strain evidence="4 5">R-45371</strain>
    </source>
</reference>
<evidence type="ECO:0000313" key="4">
    <source>
        <dbReference type="EMBL" id="OAI01714.1"/>
    </source>
</evidence>
<dbReference type="Pfam" id="PF13439">
    <property type="entry name" value="Glyco_transf_4"/>
    <property type="match status" value="1"/>
</dbReference>
<organism evidence="4 5">
    <name type="scientific">Methylomonas methanica</name>
    <dbReference type="NCBI Taxonomy" id="421"/>
    <lineage>
        <taxon>Bacteria</taxon>
        <taxon>Pseudomonadati</taxon>
        <taxon>Pseudomonadota</taxon>
        <taxon>Gammaproteobacteria</taxon>
        <taxon>Methylococcales</taxon>
        <taxon>Methylococcaceae</taxon>
        <taxon>Methylomonas</taxon>
    </lineage>
</organism>
<feature type="domain" description="Glycosyl transferase family 1" evidence="2">
    <location>
        <begin position="185"/>
        <end position="349"/>
    </location>
</feature>
<dbReference type="GO" id="GO:0009103">
    <property type="term" value="P:lipopolysaccharide biosynthetic process"/>
    <property type="evidence" value="ECO:0007669"/>
    <property type="project" value="TreeGrafter"/>
</dbReference>
<evidence type="ECO:0000259" key="2">
    <source>
        <dbReference type="Pfam" id="PF00534"/>
    </source>
</evidence>
<dbReference type="InterPro" id="IPR023986">
    <property type="entry name" value="GlycosylTfrase_MSMEG0565"/>
</dbReference>
<dbReference type="PANTHER" id="PTHR46401:SF2">
    <property type="entry name" value="GLYCOSYLTRANSFERASE WBBK-RELATED"/>
    <property type="match status" value="1"/>
</dbReference>